<dbReference type="AlphaFoldDB" id="A0AAN6XU00"/>
<proteinExistence type="predicted"/>
<evidence type="ECO:0000256" key="1">
    <source>
        <dbReference type="SAM" id="Phobius"/>
    </source>
</evidence>
<keyword evidence="1" id="KW-0472">Membrane</keyword>
<sequence length="117" mass="12988">MSSTSNPCEGSNFTLIIITIALAAVALPVSLLLSTKIVMRFRRQEKLTKACPNCHSAYIDLEVARAIATERIRREGEERFPEHVQLAELVERVEESAVVEHIELGQTARTGRSAQRG</sequence>
<reference evidence="2" key="2">
    <citation type="submission" date="2023-05" db="EMBL/GenBank/DDBJ databases">
        <authorList>
            <consortium name="Lawrence Berkeley National Laboratory"/>
            <person name="Steindorff A."/>
            <person name="Hensen N."/>
            <person name="Bonometti L."/>
            <person name="Westerberg I."/>
            <person name="Brannstrom I.O."/>
            <person name="Guillou S."/>
            <person name="Cros-Aarteil S."/>
            <person name="Calhoun S."/>
            <person name="Haridas S."/>
            <person name="Kuo A."/>
            <person name="Mondo S."/>
            <person name="Pangilinan J."/>
            <person name="Riley R."/>
            <person name="Labutti K."/>
            <person name="Andreopoulos B."/>
            <person name="Lipzen A."/>
            <person name="Chen C."/>
            <person name="Yanf M."/>
            <person name="Daum C."/>
            <person name="Ng V."/>
            <person name="Clum A."/>
            <person name="Ohm R."/>
            <person name="Martin F."/>
            <person name="Silar P."/>
            <person name="Natvig D."/>
            <person name="Lalanne C."/>
            <person name="Gautier V."/>
            <person name="Ament-Velasquez S.L."/>
            <person name="Kruys A."/>
            <person name="Hutchinson M.I."/>
            <person name="Powell A.J."/>
            <person name="Barry K."/>
            <person name="Miller A.N."/>
            <person name="Grigoriev I.V."/>
            <person name="Debuchy R."/>
            <person name="Gladieux P."/>
            <person name="Thoren M.H."/>
            <person name="Johannesson H."/>
        </authorList>
    </citation>
    <scope>NUCLEOTIDE SEQUENCE</scope>
    <source>
        <strain evidence="2">CBS 315.58</strain>
    </source>
</reference>
<reference evidence="2" key="1">
    <citation type="journal article" date="2023" name="Mol. Phylogenet. Evol.">
        <title>Genome-scale phylogeny and comparative genomics of the fungal order Sordariales.</title>
        <authorList>
            <person name="Hensen N."/>
            <person name="Bonometti L."/>
            <person name="Westerberg I."/>
            <person name="Brannstrom I.O."/>
            <person name="Guillou S."/>
            <person name="Cros-Aarteil S."/>
            <person name="Calhoun S."/>
            <person name="Haridas S."/>
            <person name="Kuo A."/>
            <person name="Mondo S."/>
            <person name="Pangilinan J."/>
            <person name="Riley R."/>
            <person name="LaButti K."/>
            <person name="Andreopoulos B."/>
            <person name="Lipzen A."/>
            <person name="Chen C."/>
            <person name="Yan M."/>
            <person name="Daum C."/>
            <person name="Ng V."/>
            <person name="Clum A."/>
            <person name="Steindorff A."/>
            <person name="Ohm R.A."/>
            <person name="Martin F."/>
            <person name="Silar P."/>
            <person name="Natvig D.O."/>
            <person name="Lalanne C."/>
            <person name="Gautier V."/>
            <person name="Ament-Velasquez S.L."/>
            <person name="Kruys A."/>
            <person name="Hutchinson M.I."/>
            <person name="Powell A.J."/>
            <person name="Barry K."/>
            <person name="Miller A.N."/>
            <person name="Grigoriev I.V."/>
            <person name="Debuchy R."/>
            <person name="Gladieux P."/>
            <person name="Hiltunen Thoren M."/>
            <person name="Johannesson H."/>
        </authorList>
    </citation>
    <scope>NUCLEOTIDE SEQUENCE</scope>
    <source>
        <strain evidence="2">CBS 315.58</strain>
    </source>
</reference>
<dbReference type="EMBL" id="MU863881">
    <property type="protein sequence ID" value="KAK4204527.1"/>
    <property type="molecule type" value="Genomic_DNA"/>
</dbReference>
<organism evidence="2 3">
    <name type="scientific">Triangularia verruculosa</name>
    <dbReference type="NCBI Taxonomy" id="2587418"/>
    <lineage>
        <taxon>Eukaryota</taxon>
        <taxon>Fungi</taxon>
        <taxon>Dikarya</taxon>
        <taxon>Ascomycota</taxon>
        <taxon>Pezizomycotina</taxon>
        <taxon>Sordariomycetes</taxon>
        <taxon>Sordariomycetidae</taxon>
        <taxon>Sordariales</taxon>
        <taxon>Podosporaceae</taxon>
        <taxon>Triangularia</taxon>
    </lineage>
</organism>
<evidence type="ECO:0000313" key="2">
    <source>
        <dbReference type="EMBL" id="KAK4204527.1"/>
    </source>
</evidence>
<evidence type="ECO:0000313" key="3">
    <source>
        <dbReference type="Proteomes" id="UP001303160"/>
    </source>
</evidence>
<gene>
    <name evidence="2" type="ORF">QBC40DRAFT_249928</name>
</gene>
<keyword evidence="3" id="KW-1185">Reference proteome</keyword>
<comment type="caution">
    <text evidence="2">The sequence shown here is derived from an EMBL/GenBank/DDBJ whole genome shotgun (WGS) entry which is preliminary data.</text>
</comment>
<protein>
    <submittedName>
        <fullName evidence="2">Uncharacterized protein</fullName>
    </submittedName>
</protein>
<accession>A0AAN6XU00</accession>
<keyword evidence="1" id="KW-1133">Transmembrane helix</keyword>
<name>A0AAN6XU00_9PEZI</name>
<keyword evidence="1" id="KW-0812">Transmembrane</keyword>
<feature type="transmembrane region" description="Helical" evidence="1">
    <location>
        <begin position="12"/>
        <end position="33"/>
    </location>
</feature>
<dbReference type="Proteomes" id="UP001303160">
    <property type="component" value="Unassembled WGS sequence"/>
</dbReference>